<gene>
    <name evidence="9" type="ORF">PVAND_016245</name>
</gene>
<dbReference type="Gene3D" id="1.10.287.70">
    <property type="match status" value="1"/>
</dbReference>
<comment type="caution">
    <text evidence="9">The sequence shown here is derived from an EMBL/GenBank/DDBJ whole genome shotgun (WGS) entry which is preliminary data.</text>
</comment>
<reference evidence="9" key="1">
    <citation type="submission" date="2021-03" db="EMBL/GenBank/DDBJ databases">
        <title>Chromosome level genome of the anhydrobiotic midge Polypedilum vanderplanki.</title>
        <authorList>
            <person name="Yoshida Y."/>
            <person name="Kikawada T."/>
            <person name="Gusev O."/>
        </authorList>
    </citation>
    <scope>NUCLEOTIDE SEQUENCE</scope>
    <source>
        <strain evidence="9">NIAS01</strain>
        <tissue evidence="9">Whole body or cell culture</tissue>
    </source>
</reference>
<dbReference type="Proteomes" id="UP001107558">
    <property type="component" value="Chromosome 4"/>
</dbReference>
<evidence type="ECO:0000256" key="5">
    <source>
        <dbReference type="ARBA" id="ARBA00023136"/>
    </source>
</evidence>
<comment type="subcellular location">
    <subcellularLocation>
        <location evidence="1">Cell membrane</location>
        <topology evidence="1">Multi-pass membrane protein</topology>
    </subcellularLocation>
</comment>
<organism evidence="9 10">
    <name type="scientific">Polypedilum vanderplanki</name>
    <name type="common">Sleeping chironomid midge</name>
    <dbReference type="NCBI Taxonomy" id="319348"/>
    <lineage>
        <taxon>Eukaryota</taxon>
        <taxon>Metazoa</taxon>
        <taxon>Ecdysozoa</taxon>
        <taxon>Arthropoda</taxon>
        <taxon>Hexapoda</taxon>
        <taxon>Insecta</taxon>
        <taxon>Pterygota</taxon>
        <taxon>Neoptera</taxon>
        <taxon>Endopterygota</taxon>
        <taxon>Diptera</taxon>
        <taxon>Nematocera</taxon>
        <taxon>Chironomoidea</taxon>
        <taxon>Chironomidae</taxon>
        <taxon>Chironominae</taxon>
        <taxon>Polypedilum</taxon>
        <taxon>Polypedilum</taxon>
    </lineage>
</organism>
<feature type="transmembrane region" description="Helical" evidence="8">
    <location>
        <begin position="345"/>
        <end position="364"/>
    </location>
</feature>
<accession>A0A9J6BF09</accession>
<evidence type="ECO:0000256" key="2">
    <source>
        <dbReference type="ARBA" id="ARBA00022475"/>
    </source>
</evidence>
<feature type="transmembrane region" description="Helical" evidence="8">
    <location>
        <begin position="288"/>
        <end position="305"/>
    </location>
</feature>
<evidence type="ECO:0000313" key="9">
    <source>
        <dbReference type="EMBL" id="KAG5668298.1"/>
    </source>
</evidence>
<name>A0A9J6BF09_POLVA</name>
<keyword evidence="10" id="KW-1185">Reference proteome</keyword>
<keyword evidence="6" id="KW-0675">Receptor</keyword>
<keyword evidence="4 8" id="KW-1133">Transmembrane helix</keyword>
<proteinExistence type="predicted"/>
<keyword evidence="2" id="KW-1003">Cell membrane</keyword>
<dbReference type="PANTHER" id="PTHR42643:SF30">
    <property type="entry name" value="IONOTROPIC RECEPTOR 40A-RELATED"/>
    <property type="match status" value="1"/>
</dbReference>
<evidence type="ECO:0000256" key="3">
    <source>
        <dbReference type="ARBA" id="ARBA00022692"/>
    </source>
</evidence>
<evidence type="ECO:0000256" key="6">
    <source>
        <dbReference type="ARBA" id="ARBA00023170"/>
    </source>
</evidence>
<dbReference type="InterPro" id="IPR052192">
    <property type="entry name" value="Insect_Ionotropic_Sensory_Rcpt"/>
</dbReference>
<evidence type="ECO:0000313" key="10">
    <source>
        <dbReference type="Proteomes" id="UP001107558"/>
    </source>
</evidence>
<evidence type="ECO:0000256" key="8">
    <source>
        <dbReference type="SAM" id="Phobius"/>
    </source>
</evidence>
<keyword evidence="5 8" id="KW-0472">Membrane</keyword>
<protein>
    <submittedName>
        <fullName evidence="9">Uncharacterized protein</fullName>
    </submittedName>
</protein>
<dbReference type="EMBL" id="JADBJN010000004">
    <property type="protein sequence ID" value="KAG5668298.1"/>
    <property type="molecule type" value="Genomic_DNA"/>
</dbReference>
<evidence type="ECO:0000256" key="4">
    <source>
        <dbReference type="ARBA" id="ARBA00022989"/>
    </source>
</evidence>
<dbReference type="OrthoDB" id="8050636at2759"/>
<sequence>MADIIDEFFIRQKIVFDIQNVRSKLLFASPKYEENENYEEIFGNTIRKIKEIQPILVQNKTFIGFDTDIINSLIVFNPEQKYHERVFMKFRPNDLSKKKFLEFHTACNYDVSKIEPQSLSGINFPVYFMNLYIFCQQNETVFDLITYEWFDAESCKKVKIKVLNKFNLESMEWQKPLKNYEKFKNLNRCPLKVNKYFYPKNRKDKHLSQFGDLLHIVGDRANFTLNFNSSFSEIDININQEYATNIIHSFGKYVTSPINTVNIGLMVSKNENYTAYEKLLLPFDETTWILLIITFCIAFVLIFIFNQMNDKIQKVVFGEGVTRPLLNVVSTFFGIALPKLPKLSFARFILMNFILFCLVIRTAYQGVLFDYMNSDMRKPLPKTIDEVFDKNYRILANYNHSDKERLFYESIDVERRAKIDNITIKKGNIRVYCQYIGDKATKTAIVTDERFDMMIKFFCKEEILRIKETVFTVNVGYGLVSFHYLYDSIESTIQWLLQAGIPQFWYELNHWHIYKRIYIPSSPPKDVLTLNDLNYGFNIWLIACAISIFQFFIEVIVGKITKYRTQKSESVESLETSGNLKSVEIQEISIFELFENIDLNEDQTELENQMTEIKKTEIDKNDDLNLTSINKNQKSSTDFKNENHIETDQKSLTDIDTIIKLQRVQKISEEVQTKLDKIQINKTSPHEEIDKSKSAENIIEIAKDYEESKISNSKENFDFNINFSKNRIKNTEKKKIFQNKNDKLSEIESKSEINKNETLVKENTPVEDLELIKFALSDIDENFKLS</sequence>
<keyword evidence="3 8" id="KW-0812">Transmembrane</keyword>
<dbReference type="GO" id="GO:0005886">
    <property type="term" value="C:plasma membrane"/>
    <property type="evidence" value="ECO:0007669"/>
    <property type="project" value="UniProtKB-SubCell"/>
</dbReference>
<dbReference type="PANTHER" id="PTHR42643">
    <property type="entry name" value="IONOTROPIC RECEPTOR 20A-RELATED"/>
    <property type="match status" value="1"/>
</dbReference>
<keyword evidence="7" id="KW-0325">Glycoprotein</keyword>
<evidence type="ECO:0000256" key="1">
    <source>
        <dbReference type="ARBA" id="ARBA00004651"/>
    </source>
</evidence>
<evidence type="ECO:0000256" key="7">
    <source>
        <dbReference type="ARBA" id="ARBA00023180"/>
    </source>
</evidence>
<feature type="transmembrane region" description="Helical" evidence="8">
    <location>
        <begin position="537"/>
        <end position="557"/>
    </location>
</feature>
<dbReference type="AlphaFoldDB" id="A0A9J6BF09"/>